<sequence>MKLFKGSEQGNNSGKLEEINTKTITRRVNVLDTICTISIEDAKVGKVDGKEVILDEVLVNNTFNEIVRVIGKNSSKYNPIPKRITISHRDGEALVATDKEEDNVKEEFLNIYKPRWGMEDVYIEEQSKKQILIALTIARYKDKLFNEWGLNDSLNNGRAVVLNFWGPPGTGKSMAAEAIANYLKKQVYSVNYAELESKYVGDTPKNVKKAFQRASENDAVLIFDEADSFLGKRLTNVSQSADYGVNITRSVMLLELEKFDGVVIFTTNLINNYDDAFKRRILASVEFKNPNLEGREEIWKAHLPKKLPLEDNITPKILAVKYEKTSGADIKDMVLYAAVLCLQRNGQMIELKDFDEAYKFVMNRYALSEKLTITSEVITKEQYEKEMMTIDEKNH</sequence>
<dbReference type="SMART" id="SM00382">
    <property type="entry name" value="AAA"/>
    <property type="match status" value="1"/>
</dbReference>
<evidence type="ECO:0000256" key="1">
    <source>
        <dbReference type="ARBA" id="ARBA00006914"/>
    </source>
</evidence>
<keyword evidence="3" id="KW-0067">ATP-binding</keyword>
<dbReference type="OrthoDB" id="9806903at2"/>
<dbReference type="GO" id="GO:0005524">
    <property type="term" value="F:ATP binding"/>
    <property type="evidence" value="ECO:0007669"/>
    <property type="project" value="UniProtKB-KW"/>
</dbReference>
<evidence type="ECO:0000256" key="3">
    <source>
        <dbReference type="ARBA" id="ARBA00022840"/>
    </source>
</evidence>
<dbReference type="EMBL" id="ACVI01000022">
    <property type="protein sequence ID" value="EET87820.1"/>
    <property type="molecule type" value="Genomic_DNA"/>
</dbReference>
<proteinExistence type="inferred from homology"/>
<evidence type="ECO:0000313" key="5">
    <source>
        <dbReference type="EMBL" id="EET87820.1"/>
    </source>
</evidence>
<dbReference type="InterPro" id="IPR003593">
    <property type="entry name" value="AAA+_ATPase"/>
</dbReference>
<dbReference type="eggNOG" id="COG1222">
    <property type="taxonomic scope" value="Bacteria"/>
</dbReference>
<name>C6PSE2_9CLOT</name>
<dbReference type="AlphaFoldDB" id="C6PSE2"/>
<keyword evidence="6" id="KW-1185">Reference proteome</keyword>
<comment type="similarity">
    <text evidence="1">Belongs to the AAA ATPase family.</text>
</comment>
<accession>C6PSE2</accession>
<dbReference type="Gene3D" id="1.10.8.60">
    <property type="match status" value="1"/>
</dbReference>
<dbReference type="InterPro" id="IPR003959">
    <property type="entry name" value="ATPase_AAA_core"/>
</dbReference>
<evidence type="ECO:0000313" key="6">
    <source>
        <dbReference type="Proteomes" id="UP000004198"/>
    </source>
</evidence>
<dbReference type="RefSeq" id="WP_007060594.1">
    <property type="nucleotide sequence ID" value="NZ_ACVI01000022.1"/>
</dbReference>
<dbReference type="PANTHER" id="PTHR23073">
    <property type="entry name" value="26S PROTEASOME REGULATORY SUBUNIT"/>
    <property type="match status" value="1"/>
</dbReference>
<feature type="domain" description="AAA+ ATPase" evidence="4">
    <location>
        <begin position="158"/>
        <end position="291"/>
    </location>
</feature>
<dbReference type="GO" id="GO:0016887">
    <property type="term" value="F:ATP hydrolysis activity"/>
    <property type="evidence" value="ECO:0007669"/>
    <property type="project" value="InterPro"/>
</dbReference>
<comment type="caution">
    <text evidence="5">The sequence shown here is derived from an EMBL/GenBank/DDBJ whole genome shotgun (WGS) entry which is preliminary data.</text>
</comment>
<evidence type="ECO:0000256" key="2">
    <source>
        <dbReference type="ARBA" id="ARBA00022741"/>
    </source>
</evidence>
<gene>
    <name evidence="5" type="ORF">CcarbDRAFT_1709</name>
</gene>
<reference evidence="5 6" key="1">
    <citation type="submission" date="2009-06" db="EMBL/GenBank/DDBJ databases">
        <title>The draft genome of Clostridium carboxidivorans P7.</title>
        <authorList>
            <consortium name="US DOE Joint Genome Institute (JGI-PGF)"/>
            <person name="Lucas S."/>
            <person name="Copeland A."/>
            <person name="Lapidus A."/>
            <person name="Glavina del Rio T."/>
            <person name="Tice H."/>
            <person name="Bruce D."/>
            <person name="Goodwin L."/>
            <person name="Pitluck S."/>
            <person name="Larimer F."/>
            <person name="Land M.L."/>
            <person name="Hauser L."/>
            <person name="Hemme C.L."/>
        </authorList>
    </citation>
    <scope>NUCLEOTIDE SEQUENCE [LARGE SCALE GENOMIC DNA]</scope>
    <source>
        <strain evidence="5 6">P7</strain>
    </source>
</reference>
<dbReference type="SUPFAM" id="SSF52540">
    <property type="entry name" value="P-loop containing nucleoside triphosphate hydrolases"/>
    <property type="match status" value="1"/>
</dbReference>
<dbReference type="KEGG" id="cck:Ccar_17795"/>
<dbReference type="STRING" id="536227.Ccar_17795"/>
<evidence type="ECO:0000259" key="4">
    <source>
        <dbReference type="SMART" id="SM00382"/>
    </source>
</evidence>
<dbReference type="PATRIC" id="fig|536227.13.peg.3735"/>
<dbReference type="InterPro" id="IPR027417">
    <property type="entry name" value="P-loop_NTPase"/>
</dbReference>
<keyword evidence="2" id="KW-0547">Nucleotide-binding</keyword>
<dbReference type="Gene3D" id="3.40.50.300">
    <property type="entry name" value="P-loop containing nucleotide triphosphate hydrolases"/>
    <property type="match status" value="1"/>
</dbReference>
<dbReference type="CDD" id="cd19481">
    <property type="entry name" value="RecA-like_protease"/>
    <property type="match status" value="1"/>
</dbReference>
<protein>
    <submittedName>
        <fullName evidence="5">AAA ATPase central domain protein</fullName>
    </submittedName>
</protein>
<dbReference type="InterPro" id="IPR050221">
    <property type="entry name" value="26S_Proteasome_ATPase"/>
</dbReference>
<organism evidence="5 6">
    <name type="scientific">Clostridium carboxidivorans P7</name>
    <dbReference type="NCBI Taxonomy" id="536227"/>
    <lineage>
        <taxon>Bacteria</taxon>
        <taxon>Bacillati</taxon>
        <taxon>Bacillota</taxon>
        <taxon>Clostridia</taxon>
        <taxon>Eubacteriales</taxon>
        <taxon>Clostridiaceae</taxon>
        <taxon>Clostridium</taxon>
    </lineage>
</organism>
<dbReference type="Pfam" id="PF00004">
    <property type="entry name" value="AAA"/>
    <property type="match status" value="1"/>
</dbReference>
<dbReference type="Proteomes" id="UP000004198">
    <property type="component" value="Unassembled WGS sequence"/>
</dbReference>